<organism evidence="7 8">
    <name type="scientific">Metarhizium robertsii</name>
    <dbReference type="NCBI Taxonomy" id="568076"/>
    <lineage>
        <taxon>Eukaryota</taxon>
        <taxon>Fungi</taxon>
        <taxon>Dikarya</taxon>
        <taxon>Ascomycota</taxon>
        <taxon>Pezizomycotina</taxon>
        <taxon>Sordariomycetes</taxon>
        <taxon>Hypocreomycetidae</taxon>
        <taxon>Hypocreales</taxon>
        <taxon>Clavicipitaceae</taxon>
        <taxon>Metarhizium</taxon>
    </lineage>
</organism>
<evidence type="ECO:0000313" key="7">
    <source>
        <dbReference type="EMBL" id="EXU95930.1"/>
    </source>
</evidence>
<dbReference type="PANTHER" id="PTHR33337:SF3">
    <property type="entry name" value="CENP-V_GFA DOMAIN-CONTAINING PROTEIN"/>
    <property type="match status" value="1"/>
</dbReference>
<keyword evidence="2" id="KW-0479">Metal-binding</keyword>
<evidence type="ECO:0000256" key="2">
    <source>
        <dbReference type="ARBA" id="ARBA00022723"/>
    </source>
</evidence>
<dbReference type="AlphaFoldDB" id="A0A014MX35"/>
<feature type="region of interest" description="Disordered" evidence="5">
    <location>
        <begin position="130"/>
        <end position="151"/>
    </location>
</feature>
<dbReference type="GO" id="GO:0046872">
    <property type="term" value="F:metal ion binding"/>
    <property type="evidence" value="ECO:0007669"/>
    <property type="project" value="UniProtKB-KW"/>
</dbReference>
<dbReference type="HOGENOM" id="CLU_055491_1_1_1"/>
<sequence length="151" mass="16330">MADSNPKVTCQCGAVSFRTSRPKPLAKYVCHCTECRKQSSSAFGTSAIFPAKGMWPLPDDVRSKLGVWTRISDKGTTLECYFCNECGVRVLHRPLLPDGTPKPTLTVKGGALEGFTLEGARHIWTKSAVMPVPEGSWPESPEGSDAETVGE</sequence>
<dbReference type="GO" id="GO:0016846">
    <property type="term" value="F:carbon-sulfur lyase activity"/>
    <property type="evidence" value="ECO:0007669"/>
    <property type="project" value="InterPro"/>
</dbReference>
<dbReference type="Pfam" id="PF04828">
    <property type="entry name" value="GFA"/>
    <property type="match status" value="1"/>
</dbReference>
<proteinExistence type="inferred from homology"/>
<protein>
    <submittedName>
        <fullName evidence="7">Glutathione-dependent formaldehyde-activating enzyme</fullName>
    </submittedName>
</protein>
<feature type="domain" description="CENP-V/GFA" evidence="6">
    <location>
        <begin position="6"/>
        <end position="138"/>
    </location>
</feature>
<reference evidence="7 8" key="1">
    <citation type="submission" date="2014-02" db="EMBL/GenBank/DDBJ databases">
        <title>The genome sequence of the entomopathogenic fungus Metarhizium robertsii ARSEF 2575.</title>
        <authorList>
            <person name="Giuliano Garisto Donzelli B."/>
            <person name="Roe B.A."/>
            <person name="Macmil S.L."/>
            <person name="Krasnoff S.B."/>
            <person name="Gibson D.M."/>
        </authorList>
    </citation>
    <scope>NUCLEOTIDE SEQUENCE [LARGE SCALE GENOMIC DNA]</scope>
    <source>
        <strain evidence="7 8">ARSEF 2575</strain>
    </source>
</reference>
<comment type="caution">
    <text evidence="7">The sequence shown here is derived from an EMBL/GenBank/DDBJ whole genome shotgun (WGS) entry which is preliminary data.</text>
</comment>
<dbReference type="SUPFAM" id="SSF51316">
    <property type="entry name" value="Mss4-like"/>
    <property type="match status" value="1"/>
</dbReference>
<dbReference type="PANTHER" id="PTHR33337">
    <property type="entry name" value="GFA DOMAIN-CONTAINING PROTEIN"/>
    <property type="match status" value="1"/>
</dbReference>
<evidence type="ECO:0000256" key="5">
    <source>
        <dbReference type="SAM" id="MobiDB-lite"/>
    </source>
</evidence>
<dbReference type="EMBL" id="JELW01000060">
    <property type="protein sequence ID" value="EXU95930.1"/>
    <property type="molecule type" value="Genomic_DNA"/>
</dbReference>
<evidence type="ECO:0000259" key="6">
    <source>
        <dbReference type="PROSITE" id="PS51891"/>
    </source>
</evidence>
<evidence type="ECO:0000256" key="4">
    <source>
        <dbReference type="ARBA" id="ARBA00023239"/>
    </source>
</evidence>
<keyword evidence="4" id="KW-0456">Lyase</keyword>
<comment type="similarity">
    <text evidence="1">Belongs to the Gfa family.</text>
</comment>
<keyword evidence="3" id="KW-0862">Zinc</keyword>
<dbReference type="Gene3D" id="3.90.1590.10">
    <property type="entry name" value="glutathione-dependent formaldehyde- activating enzyme (gfa)"/>
    <property type="match status" value="1"/>
</dbReference>
<dbReference type="Proteomes" id="UP000030151">
    <property type="component" value="Unassembled WGS sequence"/>
</dbReference>
<accession>A0A014MX35</accession>
<dbReference type="PROSITE" id="PS51891">
    <property type="entry name" value="CENP_V_GFA"/>
    <property type="match status" value="1"/>
</dbReference>
<evidence type="ECO:0000256" key="3">
    <source>
        <dbReference type="ARBA" id="ARBA00022833"/>
    </source>
</evidence>
<name>A0A014MX35_9HYPO</name>
<dbReference type="InterPro" id="IPR006913">
    <property type="entry name" value="CENP-V/GFA"/>
</dbReference>
<feature type="compositionally biased region" description="Acidic residues" evidence="5">
    <location>
        <begin position="142"/>
        <end position="151"/>
    </location>
</feature>
<gene>
    <name evidence="7" type="ORF">X797_010990</name>
</gene>
<evidence type="ECO:0000256" key="1">
    <source>
        <dbReference type="ARBA" id="ARBA00005495"/>
    </source>
</evidence>
<dbReference type="OrthoDB" id="5290969at2759"/>
<dbReference type="InterPro" id="IPR011057">
    <property type="entry name" value="Mss4-like_sf"/>
</dbReference>
<evidence type="ECO:0000313" key="8">
    <source>
        <dbReference type="Proteomes" id="UP000030151"/>
    </source>
</evidence>